<keyword evidence="1 3" id="KW-0929">Antimicrobial</keyword>
<comment type="catalytic activity">
    <reaction evidence="3">
        <text>Hydrolysis of (1-&gt;4)-beta-linkages between N-acetylmuramic acid and N-acetyl-D-glucosamine residues in a peptidoglycan and between N-acetyl-D-glucosamine residues in chitodextrins.</text>
        <dbReference type="EC" id="3.2.1.17"/>
    </reaction>
</comment>
<dbReference type="Proteomes" id="UP000285190">
    <property type="component" value="Unassembled WGS sequence"/>
</dbReference>
<dbReference type="Gene3D" id="1.10.530.40">
    <property type="match status" value="1"/>
</dbReference>
<accession>A0A418X1B7</accession>
<comment type="caution">
    <text evidence="4">The sequence shown here is derived from an EMBL/GenBank/DDBJ whole genome shotgun (WGS) entry which is preliminary data.</text>
</comment>
<keyword evidence="3" id="KW-0326">Glycosidase</keyword>
<dbReference type="EC" id="3.2.1.17" evidence="3"/>
<evidence type="ECO:0000313" key="4">
    <source>
        <dbReference type="EMBL" id="RJG06237.1"/>
    </source>
</evidence>
<organism evidence="4 5">
    <name type="scientific">Noviherbaspirillum cavernae</name>
    <dbReference type="NCBI Taxonomy" id="2320862"/>
    <lineage>
        <taxon>Bacteria</taxon>
        <taxon>Pseudomonadati</taxon>
        <taxon>Pseudomonadota</taxon>
        <taxon>Betaproteobacteria</taxon>
        <taxon>Burkholderiales</taxon>
        <taxon>Oxalobacteraceae</taxon>
        <taxon>Noviherbaspirillum</taxon>
    </lineage>
</organism>
<name>A0A418X1B7_9BURK</name>
<dbReference type="InterPro" id="IPR023347">
    <property type="entry name" value="Lysozyme_dom_sf"/>
</dbReference>
<dbReference type="Pfam" id="PF00959">
    <property type="entry name" value="Phage_lysozyme"/>
    <property type="match status" value="1"/>
</dbReference>
<proteinExistence type="inferred from homology"/>
<dbReference type="PANTHER" id="PTHR37406">
    <property type="entry name" value="T4-TYPE LYSOZYME 1-RELATED"/>
    <property type="match status" value="1"/>
</dbReference>
<dbReference type="RefSeq" id="WP_119738636.1">
    <property type="nucleotide sequence ID" value="NZ_QYUN01000002.1"/>
</dbReference>
<comment type="similarity">
    <text evidence="3">Belongs to the glycosyl hydrolase 24 family.</text>
</comment>
<sequence>MNRDALANQLVIDEDIRLKPYRCTAGRLTIGVGRNLDDVGITKSEAMMLLGADIDRVEADLDRCLPWWRGMSDVRQQVLSNMCFNMGIGNSKRGLLSFRNTLAAMQRGDYKVAARGMRDSSWANQVGARAERLAKMMEEG</sequence>
<keyword evidence="3" id="KW-0378">Hydrolase</keyword>
<dbReference type="InterPro" id="IPR023346">
    <property type="entry name" value="Lysozyme-like_dom_sf"/>
</dbReference>
<dbReference type="AlphaFoldDB" id="A0A418X1B7"/>
<keyword evidence="2 3" id="KW-0081">Bacteriolytic enzyme</keyword>
<dbReference type="GO" id="GO:0042742">
    <property type="term" value="P:defense response to bacterium"/>
    <property type="evidence" value="ECO:0007669"/>
    <property type="project" value="UniProtKB-KW"/>
</dbReference>
<gene>
    <name evidence="4" type="ORF">D3870_09635</name>
</gene>
<keyword evidence="5" id="KW-1185">Reference proteome</keyword>
<dbReference type="InterPro" id="IPR052619">
    <property type="entry name" value="Phage_lysozyme-like"/>
</dbReference>
<evidence type="ECO:0000256" key="1">
    <source>
        <dbReference type="ARBA" id="ARBA00022529"/>
    </source>
</evidence>
<dbReference type="InterPro" id="IPR002196">
    <property type="entry name" value="Glyco_hydro_24"/>
</dbReference>
<protein>
    <recommendedName>
        <fullName evidence="3">Lysozyme</fullName>
        <ecNumber evidence="3">3.2.1.17</ecNumber>
    </recommendedName>
</protein>
<dbReference type="GO" id="GO:0016998">
    <property type="term" value="P:cell wall macromolecule catabolic process"/>
    <property type="evidence" value="ECO:0007669"/>
    <property type="project" value="InterPro"/>
</dbReference>
<dbReference type="SUPFAM" id="SSF53955">
    <property type="entry name" value="Lysozyme-like"/>
    <property type="match status" value="1"/>
</dbReference>
<dbReference type="GO" id="GO:0009253">
    <property type="term" value="P:peptidoglycan catabolic process"/>
    <property type="evidence" value="ECO:0007669"/>
    <property type="project" value="InterPro"/>
</dbReference>
<evidence type="ECO:0000313" key="5">
    <source>
        <dbReference type="Proteomes" id="UP000285190"/>
    </source>
</evidence>
<dbReference type="EMBL" id="QYUN01000002">
    <property type="protein sequence ID" value="RJG06237.1"/>
    <property type="molecule type" value="Genomic_DNA"/>
</dbReference>
<reference evidence="4 5" key="1">
    <citation type="submission" date="2018-09" db="EMBL/GenBank/DDBJ databases">
        <authorList>
            <person name="Zhu H."/>
        </authorList>
    </citation>
    <scope>NUCLEOTIDE SEQUENCE [LARGE SCALE GENOMIC DNA]</scope>
    <source>
        <strain evidence="4 5">K2R10-39</strain>
    </source>
</reference>
<evidence type="ECO:0000256" key="2">
    <source>
        <dbReference type="ARBA" id="ARBA00022638"/>
    </source>
</evidence>
<dbReference type="GO" id="GO:0031640">
    <property type="term" value="P:killing of cells of another organism"/>
    <property type="evidence" value="ECO:0007669"/>
    <property type="project" value="UniProtKB-KW"/>
</dbReference>
<dbReference type="PANTHER" id="PTHR37406:SF1">
    <property type="entry name" value="T4-TYPE LYSOZYME 1-RELATED"/>
    <property type="match status" value="1"/>
</dbReference>
<evidence type="ECO:0000256" key="3">
    <source>
        <dbReference type="RuleBase" id="RU003788"/>
    </source>
</evidence>
<dbReference type="GO" id="GO:0003796">
    <property type="term" value="F:lysozyme activity"/>
    <property type="evidence" value="ECO:0007669"/>
    <property type="project" value="UniProtKB-EC"/>
</dbReference>
<dbReference type="OrthoDB" id="5327667at2"/>